<evidence type="ECO:0000256" key="4">
    <source>
        <dbReference type="SAM" id="SignalP"/>
    </source>
</evidence>
<comment type="caution">
    <text evidence="6">The sequence shown here is derived from an EMBL/GenBank/DDBJ whole genome shotgun (WGS) entry which is preliminary data.</text>
</comment>
<proteinExistence type="inferred from homology"/>
<keyword evidence="7" id="KW-1185">Reference proteome</keyword>
<protein>
    <recommendedName>
        <fullName evidence="5">MD-2-related lipid-recognition domain-containing protein</fullName>
    </recommendedName>
</protein>
<dbReference type="OrthoDB" id="6576058at2759"/>
<gene>
    <name evidence="6" type="ORF">AFUS01_LOCUS28161</name>
</gene>
<accession>A0A8J2KGP5</accession>
<comment type="subcellular location">
    <subcellularLocation>
        <location evidence="1">Secreted</location>
    </subcellularLocation>
</comment>
<dbReference type="Proteomes" id="UP000708208">
    <property type="component" value="Unassembled WGS sequence"/>
</dbReference>
<evidence type="ECO:0000313" key="7">
    <source>
        <dbReference type="Proteomes" id="UP000708208"/>
    </source>
</evidence>
<dbReference type="Pfam" id="PF02221">
    <property type="entry name" value="E1_DerP2_DerF2"/>
    <property type="match status" value="1"/>
</dbReference>
<name>A0A8J2KGP5_9HEXA</name>
<reference evidence="6" key="1">
    <citation type="submission" date="2021-06" db="EMBL/GenBank/DDBJ databases">
        <authorList>
            <person name="Hodson N. C."/>
            <person name="Mongue J. A."/>
            <person name="Jaron S. K."/>
        </authorList>
    </citation>
    <scope>NUCLEOTIDE SEQUENCE</scope>
</reference>
<keyword evidence="4" id="KW-0732">Signal</keyword>
<dbReference type="InterPro" id="IPR003172">
    <property type="entry name" value="ML_dom"/>
</dbReference>
<feature type="domain" description="MD-2-related lipid-recognition" evidence="5">
    <location>
        <begin position="25"/>
        <end position="159"/>
    </location>
</feature>
<evidence type="ECO:0000256" key="2">
    <source>
        <dbReference type="ARBA" id="ARBA00006370"/>
    </source>
</evidence>
<evidence type="ECO:0000256" key="1">
    <source>
        <dbReference type="ARBA" id="ARBA00004613"/>
    </source>
</evidence>
<dbReference type="AlphaFoldDB" id="A0A8J2KGP5"/>
<organism evidence="6 7">
    <name type="scientific">Allacma fusca</name>
    <dbReference type="NCBI Taxonomy" id="39272"/>
    <lineage>
        <taxon>Eukaryota</taxon>
        <taxon>Metazoa</taxon>
        <taxon>Ecdysozoa</taxon>
        <taxon>Arthropoda</taxon>
        <taxon>Hexapoda</taxon>
        <taxon>Collembola</taxon>
        <taxon>Symphypleona</taxon>
        <taxon>Sminthuridae</taxon>
        <taxon>Allacma</taxon>
    </lineage>
</organism>
<dbReference type="EMBL" id="CAJVCH010398456">
    <property type="protein sequence ID" value="CAG7817606.1"/>
    <property type="molecule type" value="Genomic_DNA"/>
</dbReference>
<dbReference type="GO" id="GO:0005576">
    <property type="term" value="C:extracellular region"/>
    <property type="evidence" value="ECO:0007669"/>
    <property type="project" value="UniProtKB-SubCell"/>
</dbReference>
<keyword evidence="3" id="KW-0964">Secreted</keyword>
<dbReference type="FunFam" id="2.60.40.770:FF:000001">
    <property type="entry name" value="NPC intracellular cholesterol transporter 2"/>
    <property type="match status" value="1"/>
</dbReference>
<dbReference type="SMART" id="SM00737">
    <property type="entry name" value="ML"/>
    <property type="match status" value="1"/>
</dbReference>
<evidence type="ECO:0000259" key="5">
    <source>
        <dbReference type="SMART" id="SM00737"/>
    </source>
</evidence>
<feature type="signal peptide" evidence="4">
    <location>
        <begin position="1"/>
        <end position="20"/>
    </location>
</feature>
<evidence type="ECO:0000313" key="6">
    <source>
        <dbReference type="EMBL" id="CAG7817606.1"/>
    </source>
</evidence>
<sequence length="162" mass="17827">MNKVYILLAISCAFVGLASSEVILNNKCTGRSREASPLSTVHEIQVEPCANADGEIPCEFQRGENSTAIVTISFTPQQKHKKLKATMVWATGSIDLPFRGMPSNACRSLIEGRCPTTPNQRMTWSAAIPILPSFPANTYPLKLKIQDGSKFVVCQQFRIKLI</sequence>
<evidence type="ECO:0000256" key="3">
    <source>
        <dbReference type="ARBA" id="ARBA00022525"/>
    </source>
</evidence>
<comment type="similarity">
    <text evidence="2">Belongs to the NPC2 family.</text>
</comment>
<feature type="chain" id="PRO_5035156027" description="MD-2-related lipid-recognition domain-containing protein" evidence="4">
    <location>
        <begin position="21"/>
        <end position="162"/>
    </location>
</feature>